<dbReference type="EMBL" id="FNUX01000019">
    <property type="protein sequence ID" value="SEF99491.1"/>
    <property type="molecule type" value="Genomic_DNA"/>
</dbReference>
<protein>
    <submittedName>
        <fullName evidence="1">Uncharacterized protein</fullName>
    </submittedName>
</protein>
<gene>
    <name evidence="1" type="ORF">SAMN05216334_11910</name>
</gene>
<dbReference type="AlphaFoldDB" id="A0A1H5WJM9"/>
<reference evidence="1 2" key="1">
    <citation type="submission" date="2016-10" db="EMBL/GenBank/DDBJ databases">
        <authorList>
            <person name="de Groot N.N."/>
        </authorList>
    </citation>
    <scope>NUCLEOTIDE SEQUENCE [LARGE SCALE GENOMIC DNA]</scope>
    <source>
        <strain evidence="1 2">Nm13</strain>
    </source>
</reference>
<organism evidence="1 2">
    <name type="scientific">Nitrosomonas ureae</name>
    <dbReference type="NCBI Taxonomy" id="44577"/>
    <lineage>
        <taxon>Bacteria</taxon>
        <taxon>Pseudomonadati</taxon>
        <taxon>Pseudomonadota</taxon>
        <taxon>Betaproteobacteria</taxon>
        <taxon>Nitrosomonadales</taxon>
        <taxon>Nitrosomonadaceae</taxon>
        <taxon>Nitrosomonas</taxon>
    </lineage>
</organism>
<dbReference type="Proteomes" id="UP000236753">
    <property type="component" value="Unassembled WGS sequence"/>
</dbReference>
<accession>A0A1H5WJM9</accession>
<evidence type="ECO:0000313" key="1">
    <source>
        <dbReference type="EMBL" id="SEF99491.1"/>
    </source>
</evidence>
<dbReference type="RefSeq" id="WP_013646283.1">
    <property type="nucleotide sequence ID" value="NZ_FNUX01000019.1"/>
</dbReference>
<name>A0A1H5WJM9_9PROT</name>
<sequence>MNKIMPSKKRNYQAEYQRRRQLGIERGLSIAQARGHARKSESKISELKRSGIIDRTRKSTLERYYQAINGIASGKSLSKASKEARISLGTIRKLDIERNTLHFLNNHKWEIKSSASFPILTKDGKLFKEVLLDRKNARIVGQYWNAAHNAYLGDTSAITTFSNIVVFDLFGNQYSLLTIVDDLISIMEQMNDADREAYERMFSSEQRAFRVMNHG</sequence>
<proteinExistence type="predicted"/>
<evidence type="ECO:0000313" key="2">
    <source>
        <dbReference type="Proteomes" id="UP000236753"/>
    </source>
</evidence>
<dbReference type="OrthoDB" id="8550069at2"/>